<comment type="subunit">
    <text evidence="1">Heterotrimer of A, B and C subunits.</text>
</comment>
<dbReference type="GO" id="GO:0070681">
    <property type="term" value="P:glutaminyl-tRNAGln biosynthesis via transamidation"/>
    <property type="evidence" value="ECO:0007669"/>
    <property type="project" value="TreeGrafter"/>
</dbReference>
<dbReference type="NCBIfam" id="TIGR00135">
    <property type="entry name" value="gatC"/>
    <property type="match status" value="1"/>
</dbReference>
<dbReference type="InterPro" id="IPR036113">
    <property type="entry name" value="Asp/Glu-ADT_sf_sub_c"/>
</dbReference>
<evidence type="ECO:0000256" key="1">
    <source>
        <dbReference type="HAMAP-Rule" id="MF_00122"/>
    </source>
</evidence>
<evidence type="ECO:0000313" key="2">
    <source>
        <dbReference type="EMBL" id="SBV98491.1"/>
    </source>
</evidence>
<dbReference type="EMBL" id="FLUO01000001">
    <property type="protein sequence ID" value="SBV98491.1"/>
    <property type="molecule type" value="Genomic_DNA"/>
</dbReference>
<protein>
    <recommendedName>
        <fullName evidence="1">Aspartyl/glutamyl-tRNA(Asn/Gln) amidotransferase subunit C</fullName>
        <shortName evidence="1">Asp/Glu-ADT subunit C</shortName>
        <ecNumber evidence="1">6.3.5.-</ecNumber>
    </recommendedName>
</protein>
<dbReference type="Gene3D" id="1.10.20.60">
    <property type="entry name" value="Glu-tRNAGln amidotransferase C subunit, N-terminal domain"/>
    <property type="match status" value="1"/>
</dbReference>
<organism evidence="2">
    <name type="scientific">uncultured Alphaproteobacteria bacterium</name>
    <dbReference type="NCBI Taxonomy" id="91750"/>
    <lineage>
        <taxon>Bacteria</taxon>
        <taxon>Pseudomonadati</taxon>
        <taxon>Pseudomonadota</taxon>
        <taxon>Alphaproteobacteria</taxon>
        <taxon>environmental samples</taxon>
    </lineage>
</organism>
<comment type="function">
    <text evidence="1">Allows the formation of correctly charged Asn-tRNA(Asn) or Gln-tRNA(Gln) through the transamidation of misacylated Asp-tRNA(Asn) or Glu-tRNA(Gln) in organisms which lack either or both of asparaginyl-tRNA or glutaminyl-tRNA synthetases. The reaction takes place in the presence of glutamine and ATP through an activated phospho-Asp-tRNA(Asn) or phospho-Glu-tRNA(Gln).</text>
</comment>
<accession>A0A212JGF2</accession>
<dbReference type="Pfam" id="PF02686">
    <property type="entry name" value="GatC"/>
    <property type="match status" value="1"/>
</dbReference>
<keyword evidence="1" id="KW-0067">ATP-binding</keyword>
<dbReference type="GO" id="GO:0005524">
    <property type="term" value="F:ATP binding"/>
    <property type="evidence" value="ECO:0007669"/>
    <property type="project" value="UniProtKB-KW"/>
</dbReference>
<sequence>MSLDKATVRKIGFLARLEIPEEDLDGLAHELNGILGWVEQLSQVNTEGVAPVASVSQMKLFWRDDVVTDGEMPEKVLANAPDAADGYFLVPKVVE</sequence>
<dbReference type="PANTHER" id="PTHR15004">
    <property type="entry name" value="GLUTAMYL-TRNA(GLN) AMIDOTRANSFERASE SUBUNIT C, MITOCHONDRIAL"/>
    <property type="match status" value="1"/>
</dbReference>
<dbReference type="GO" id="GO:0050567">
    <property type="term" value="F:glutaminyl-tRNA synthase (glutamine-hydrolyzing) activity"/>
    <property type="evidence" value="ECO:0007669"/>
    <property type="project" value="UniProtKB-UniRule"/>
</dbReference>
<dbReference type="AlphaFoldDB" id="A0A212JGF2"/>
<keyword evidence="2" id="KW-0808">Transferase</keyword>
<dbReference type="GO" id="GO:0050566">
    <property type="term" value="F:asparaginyl-tRNA synthase (glutamine-hydrolyzing) activity"/>
    <property type="evidence" value="ECO:0007669"/>
    <property type="project" value="RHEA"/>
</dbReference>
<dbReference type="GO" id="GO:0016740">
    <property type="term" value="F:transferase activity"/>
    <property type="evidence" value="ECO:0007669"/>
    <property type="project" value="UniProtKB-KW"/>
</dbReference>
<comment type="catalytic activity">
    <reaction evidence="1">
        <text>L-aspartyl-tRNA(Asn) + L-glutamine + ATP + H2O = L-asparaginyl-tRNA(Asn) + L-glutamate + ADP + phosphate + 2 H(+)</text>
        <dbReference type="Rhea" id="RHEA:14513"/>
        <dbReference type="Rhea" id="RHEA-COMP:9674"/>
        <dbReference type="Rhea" id="RHEA-COMP:9677"/>
        <dbReference type="ChEBI" id="CHEBI:15377"/>
        <dbReference type="ChEBI" id="CHEBI:15378"/>
        <dbReference type="ChEBI" id="CHEBI:29985"/>
        <dbReference type="ChEBI" id="CHEBI:30616"/>
        <dbReference type="ChEBI" id="CHEBI:43474"/>
        <dbReference type="ChEBI" id="CHEBI:58359"/>
        <dbReference type="ChEBI" id="CHEBI:78515"/>
        <dbReference type="ChEBI" id="CHEBI:78516"/>
        <dbReference type="ChEBI" id="CHEBI:456216"/>
    </reaction>
</comment>
<dbReference type="PANTHER" id="PTHR15004:SF0">
    <property type="entry name" value="GLUTAMYL-TRNA(GLN) AMIDOTRANSFERASE SUBUNIT C, MITOCHONDRIAL"/>
    <property type="match status" value="1"/>
</dbReference>
<comment type="similarity">
    <text evidence="1">Belongs to the GatC family.</text>
</comment>
<proteinExistence type="inferred from homology"/>
<name>A0A212JGF2_9PROT</name>
<dbReference type="GO" id="GO:0006412">
    <property type="term" value="P:translation"/>
    <property type="evidence" value="ECO:0007669"/>
    <property type="project" value="UniProtKB-UniRule"/>
</dbReference>
<comment type="catalytic activity">
    <reaction evidence="1">
        <text>L-glutamyl-tRNA(Gln) + L-glutamine + ATP + H2O = L-glutaminyl-tRNA(Gln) + L-glutamate + ADP + phosphate + H(+)</text>
        <dbReference type="Rhea" id="RHEA:17521"/>
        <dbReference type="Rhea" id="RHEA-COMP:9681"/>
        <dbReference type="Rhea" id="RHEA-COMP:9684"/>
        <dbReference type="ChEBI" id="CHEBI:15377"/>
        <dbReference type="ChEBI" id="CHEBI:15378"/>
        <dbReference type="ChEBI" id="CHEBI:29985"/>
        <dbReference type="ChEBI" id="CHEBI:30616"/>
        <dbReference type="ChEBI" id="CHEBI:43474"/>
        <dbReference type="ChEBI" id="CHEBI:58359"/>
        <dbReference type="ChEBI" id="CHEBI:78520"/>
        <dbReference type="ChEBI" id="CHEBI:78521"/>
        <dbReference type="ChEBI" id="CHEBI:456216"/>
    </reaction>
</comment>
<keyword evidence="1" id="KW-0547">Nucleotide-binding</keyword>
<dbReference type="InterPro" id="IPR003837">
    <property type="entry name" value="GatC"/>
</dbReference>
<dbReference type="GO" id="GO:0006450">
    <property type="term" value="P:regulation of translational fidelity"/>
    <property type="evidence" value="ECO:0007669"/>
    <property type="project" value="InterPro"/>
</dbReference>
<keyword evidence="1" id="KW-0648">Protein biosynthesis</keyword>
<keyword evidence="1 2" id="KW-0436">Ligase</keyword>
<reference evidence="2" key="1">
    <citation type="submission" date="2016-04" db="EMBL/GenBank/DDBJ databases">
        <authorList>
            <person name="Evans L.H."/>
            <person name="Alamgir A."/>
            <person name="Owens N."/>
            <person name="Weber N.D."/>
            <person name="Virtaneva K."/>
            <person name="Barbian K."/>
            <person name="Babar A."/>
            <person name="Rosenke K."/>
        </authorList>
    </citation>
    <scope>NUCLEOTIDE SEQUENCE</scope>
    <source>
        <strain evidence="2">86</strain>
    </source>
</reference>
<dbReference type="SUPFAM" id="SSF141000">
    <property type="entry name" value="Glu-tRNAGln amidotransferase C subunit"/>
    <property type="match status" value="1"/>
</dbReference>
<dbReference type="HAMAP" id="MF_00122">
    <property type="entry name" value="GatC"/>
    <property type="match status" value="1"/>
</dbReference>
<gene>
    <name evidence="1 2" type="primary">gatC</name>
    <name evidence="2" type="ORF">KL86APRO_11017</name>
</gene>
<dbReference type="EC" id="6.3.5.-" evidence="1"/>